<evidence type="ECO:0000256" key="3">
    <source>
        <dbReference type="ARBA" id="ARBA00022801"/>
    </source>
</evidence>
<keyword evidence="3 10" id="KW-0378">Hydrolase</keyword>
<dbReference type="VEuPathDB" id="FungiDB:F9C07_6256"/>
<evidence type="ECO:0000256" key="11">
    <source>
        <dbReference type="SAM" id="SignalP"/>
    </source>
</evidence>
<keyword evidence="10" id="KW-0624">Polysaccharide degradation</keyword>
<name>A0A5N6GXX5_ASPFL</name>
<evidence type="ECO:0000256" key="1">
    <source>
        <dbReference type="ARBA" id="ARBA00005519"/>
    </source>
</evidence>
<keyword evidence="4 10" id="KW-0326">Glycosidase</keyword>
<keyword evidence="2 11" id="KW-0732">Signal</keyword>
<proteinExistence type="inferred from homology"/>
<evidence type="ECO:0000256" key="9">
    <source>
        <dbReference type="ARBA" id="ARBA00043018"/>
    </source>
</evidence>
<reference evidence="12" key="1">
    <citation type="submission" date="2019-04" db="EMBL/GenBank/DDBJ databases">
        <title>Friends and foes A comparative genomics study of 23 Aspergillus species from section Flavi.</title>
        <authorList>
            <consortium name="DOE Joint Genome Institute"/>
            <person name="Kjaerbolling I."/>
            <person name="Vesth T."/>
            <person name="Frisvad J.C."/>
            <person name="Nybo J.L."/>
            <person name="Theobald S."/>
            <person name="Kildgaard S."/>
            <person name="Isbrandt T."/>
            <person name="Kuo A."/>
            <person name="Sato A."/>
            <person name="Lyhne E.K."/>
            <person name="Kogle M.E."/>
            <person name="Wiebenga A."/>
            <person name="Kun R.S."/>
            <person name="Lubbers R.J."/>
            <person name="Makela M.R."/>
            <person name="Barry K."/>
            <person name="Chovatia M."/>
            <person name="Clum A."/>
            <person name="Daum C."/>
            <person name="Haridas S."/>
            <person name="He G."/>
            <person name="LaButti K."/>
            <person name="Lipzen A."/>
            <person name="Mondo S."/>
            <person name="Riley R."/>
            <person name="Salamov A."/>
            <person name="Simmons B.A."/>
            <person name="Magnuson J.K."/>
            <person name="Henrissat B."/>
            <person name="Mortensen U.H."/>
            <person name="Larsen T.O."/>
            <person name="Devries R.P."/>
            <person name="Grigoriev I.V."/>
            <person name="Machida M."/>
            <person name="Baker S.E."/>
            <person name="Andersen M.R."/>
        </authorList>
    </citation>
    <scope>NUCLEOTIDE SEQUENCE [LARGE SCALE GENOMIC DNA]</scope>
    <source>
        <strain evidence="12">CBS 121.62</strain>
    </source>
</reference>
<organism evidence="12">
    <name type="scientific">Aspergillus flavus</name>
    <dbReference type="NCBI Taxonomy" id="5059"/>
    <lineage>
        <taxon>Eukaryota</taxon>
        <taxon>Fungi</taxon>
        <taxon>Dikarya</taxon>
        <taxon>Ascomycota</taxon>
        <taxon>Pezizomycotina</taxon>
        <taxon>Eurotiomycetes</taxon>
        <taxon>Eurotiomycetidae</taxon>
        <taxon>Eurotiales</taxon>
        <taxon>Aspergillaceae</taxon>
        <taxon>Aspergillus</taxon>
        <taxon>Aspergillus subgen. Circumdati</taxon>
    </lineage>
</organism>
<dbReference type="InterPro" id="IPR013319">
    <property type="entry name" value="GH11/12"/>
</dbReference>
<dbReference type="GO" id="GO:0033946">
    <property type="term" value="F:xyloglucan-specific endo-beta-1,4-glucanase activity"/>
    <property type="evidence" value="ECO:0007669"/>
    <property type="project" value="UniProtKB-EC"/>
</dbReference>
<feature type="signal peptide" evidence="11">
    <location>
        <begin position="1"/>
        <end position="21"/>
    </location>
</feature>
<dbReference type="EC" id="3.2.1.151" evidence="7"/>
<accession>A0A5N6GXX5</accession>
<evidence type="ECO:0000256" key="2">
    <source>
        <dbReference type="ARBA" id="ARBA00022729"/>
    </source>
</evidence>
<feature type="chain" id="PRO_5024899558" description="xyloglucan-specific endo-beta-1,4-glucanase" evidence="11">
    <location>
        <begin position="22"/>
        <end position="327"/>
    </location>
</feature>
<protein>
    <recommendedName>
        <fullName evidence="7">xyloglucan-specific endo-beta-1,4-glucanase</fullName>
        <ecNumber evidence="7">3.2.1.151</ecNumber>
    </recommendedName>
    <alternativeName>
        <fullName evidence="8">Xyloglucanase A</fullName>
    </alternativeName>
    <alternativeName>
        <fullName evidence="9">Xyloglucanendohydrolase A</fullName>
    </alternativeName>
</protein>
<dbReference type="SUPFAM" id="SSF49899">
    <property type="entry name" value="Concanavalin A-like lectins/glucanases"/>
    <property type="match status" value="1"/>
</dbReference>
<evidence type="ECO:0000256" key="5">
    <source>
        <dbReference type="ARBA" id="ARBA00037012"/>
    </source>
</evidence>
<gene>
    <name evidence="12" type="ORF">BDV35DRAFT_405454</name>
</gene>
<dbReference type="InterPro" id="IPR013320">
    <property type="entry name" value="ConA-like_dom_sf"/>
</dbReference>
<evidence type="ECO:0000256" key="7">
    <source>
        <dbReference type="ARBA" id="ARBA00038882"/>
    </source>
</evidence>
<dbReference type="Proteomes" id="UP000325434">
    <property type="component" value="Unassembled WGS sequence"/>
</dbReference>
<sequence length="327" mass="36514">MALPLLVNAGLLALPIAGSIGTLLGIDAHRQATGQRPLFTSEIGNDGSISRNGVTNTRYCDLFNPISPKSEGQLYTCKFEGCRQYIGHMLTWGHSEPQPVGRDRQNRRRIMYEPPEFSVTWKFDQETKDQTVHAFPNVQVDNILPASLADIHHLNLDMHWTYGIGNKTVNKTDDAELKDVNTNVALDMFFDDDIKTAKNVSLAKYEMMIWFAGYGEAKPFGYEDGIVKTKDLNGTTFQLYTGQNDLKQEVLTWYAANTTEKFDGDILPLITDLYTLDKGVKLSNTDYLGVLSLGTEAFSSHSNVTFWMPRLSIDIQGPTARTTTAKA</sequence>
<dbReference type="EMBL" id="ML734607">
    <property type="protein sequence ID" value="KAB8245830.1"/>
    <property type="molecule type" value="Genomic_DNA"/>
</dbReference>
<keyword evidence="10" id="KW-0119">Carbohydrate metabolism</keyword>
<dbReference type="GO" id="GO:0030246">
    <property type="term" value="F:carbohydrate binding"/>
    <property type="evidence" value="ECO:0007669"/>
    <property type="project" value="UniProtKB-KW"/>
</dbReference>
<evidence type="ECO:0000256" key="8">
    <source>
        <dbReference type="ARBA" id="ARBA00041304"/>
    </source>
</evidence>
<dbReference type="PANTHER" id="PTHR34002:SF9">
    <property type="entry name" value="XYLOGLUCAN-SPECIFIC ENDO-BETA-1,4-GLUCANASE A"/>
    <property type="match status" value="1"/>
</dbReference>
<comment type="function">
    <text evidence="6">Catalyzes endohydrolysis of 1,4-beta-D-glucosidic linkages in xyloglucan with retention of the beta-configuration of the glycosyl residues. Specific for xyloglucan and does not hydrolyze other cell wall components.</text>
</comment>
<comment type="similarity">
    <text evidence="1 10">Belongs to the glycosyl hydrolase 12 (cellulase H) family.</text>
</comment>
<dbReference type="Pfam" id="PF01670">
    <property type="entry name" value="Glyco_hydro_12"/>
    <property type="match status" value="1"/>
</dbReference>
<evidence type="ECO:0000256" key="10">
    <source>
        <dbReference type="RuleBase" id="RU361163"/>
    </source>
</evidence>
<dbReference type="GO" id="GO:0000272">
    <property type="term" value="P:polysaccharide catabolic process"/>
    <property type="evidence" value="ECO:0007669"/>
    <property type="project" value="UniProtKB-KW"/>
</dbReference>
<keyword evidence="12" id="KW-0430">Lectin</keyword>
<comment type="catalytic activity">
    <reaction evidence="5">
        <text>xyloglucan + H2O = xyloglucan oligosaccharides.</text>
        <dbReference type="EC" id="3.2.1.151"/>
    </reaction>
</comment>
<dbReference type="GO" id="GO:0008810">
    <property type="term" value="F:cellulase activity"/>
    <property type="evidence" value="ECO:0007669"/>
    <property type="project" value="InterPro"/>
</dbReference>
<evidence type="ECO:0000313" key="12">
    <source>
        <dbReference type="EMBL" id="KAB8245830.1"/>
    </source>
</evidence>
<evidence type="ECO:0000256" key="6">
    <source>
        <dbReference type="ARBA" id="ARBA00037774"/>
    </source>
</evidence>
<dbReference type="PANTHER" id="PTHR34002">
    <property type="entry name" value="BLR1656 PROTEIN"/>
    <property type="match status" value="1"/>
</dbReference>
<dbReference type="VEuPathDB" id="FungiDB:AFLA_004684"/>
<evidence type="ECO:0000256" key="4">
    <source>
        <dbReference type="ARBA" id="ARBA00023295"/>
    </source>
</evidence>
<dbReference type="AlphaFoldDB" id="A0A5N6GXX5"/>
<dbReference type="Gene3D" id="2.60.120.180">
    <property type="match status" value="1"/>
</dbReference>
<dbReference type="InterPro" id="IPR002594">
    <property type="entry name" value="GH12"/>
</dbReference>